<dbReference type="GO" id="GO:0046920">
    <property type="term" value="F:alpha-(1-&gt;3)-fucosyltransferase activity"/>
    <property type="evidence" value="ECO:0007669"/>
    <property type="project" value="TreeGrafter"/>
</dbReference>
<evidence type="ECO:0000256" key="9">
    <source>
        <dbReference type="ARBA" id="ARBA00023180"/>
    </source>
</evidence>
<protein>
    <recommendedName>
        <fullName evidence="11">Fucosyltransferase</fullName>
        <ecNumber evidence="11">2.4.1.-</ecNumber>
    </recommendedName>
</protein>
<comment type="subcellular location">
    <subcellularLocation>
        <location evidence="10">Endomembrane system</location>
        <topology evidence="10">Single-pass type II membrane protein</topology>
    </subcellularLocation>
    <subcellularLocation>
        <location evidence="11">Golgi apparatus</location>
        <location evidence="11">Golgi stack membrane</location>
        <topology evidence="11">Single-pass type II membrane protein</topology>
    </subcellularLocation>
</comment>
<dbReference type="InterPro" id="IPR038577">
    <property type="entry name" value="GT10-like_C_sf"/>
</dbReference>
<dbReference type="PANTHER" id="PTHR11929:SF145">
    <property type="entry name" value="ALPHA-(1,3)-FUCOSYLTRANSFERASE FUT-1"/>
    <property type="match status" value="1"/>
</dbReference>
<reference evidence="13 14" key="1">
    <citation type="journal article" date="2017" name="PLoS Biol.">
        <title>The sea cucumber genome provides insights into morphological evolution and visceral regeneration.</title>
        <authorList>
            <person name="Zhang X."/>
            <person name="Sun L."/>
            <person name="Yuan J."/>
            <person name="Sun Y."/>
            <person name="Gao Y."/>
            <person name="Zhang L."/>
            <person name="Li S."/>
            <person name="Dai H."/>
            <person name="Hamel J.F."/>
            <person name="Liu C."/>
            <person name="Yu Y."/>
            <person name="Liu S."/>
            <person name="Lin W."/>
            <person name="Guo K."/>
            <person name="Jin S."/>
            <person name="Xu P."/>
            <person name="Storey K.B."/>
            <person name="Huan P."/>
            <person name="Zhang T."/>
            <person name="Zhou Y."/>
            <person name="Zhang J."/>
            <person name="Lin C."/>
            <person name="Li X."/>
            <person name="Xing L."/>
            <person name="Huo D."/>
            <person name="Sun M."/>
            <person name="Wang L."/>
            <person name="Mercier A."/>
            <person name="Li F."/>
            <person name="Yang H."/>
            <person name="Xiang J."/>
        </authorList>
    </citation>
    <scope>NUCLEOTIDE SEQUENCE [LARGE SCALE GENOMIC DNA]</scope>
    <source>
        <strain evidence="13">Shaxun</strain>
        <tissue evidence="13">Muscle</tissue>
    </source>
</reference>
<evidence type="ECO:0000256" key="4">
    <source>
        <dbReference type="ARBA" id="ARBA00022679"/>
    </source>
</evidence>
<keyword evidence="11" id="KW-0333">Golgi apparatus</keyword>
<evidence type="ECO:0000256" key="2">
    <source>
        <dbReference type="ARBA" id="ARBA00008919"/>
    </source>
</evidence>
<evidence type="ECO:0000256" key="5">
    <source>
        <dbReference type="ARBA" id="ARBA00022692"/>
    </source>
</evidence>
<dbReference type="PANTHER" id="PTHR11929">
    <property type="entry name" value="ALPHA- 1,3 -FUCOSYLTRANSFERASE"/>
    <property type="match status" value="1"/>
</dbReference>
<comment type="caution">
    <text evidence="13">The sequence shown here is derived from an EMBL/GenBank/DDBJ whole genome shotgun (WGS) entry which is preliminary data.</text>
</comment>
<evidence type="ECO:0000259" key="12">
    <source>
        <dbReference type="Pfam" id="PF00852"/>
    </source>
</evidence>
<dbReference type="EC" id="2.4.1.-" evidence="11"/>
<feature type="domain" description="Fucosyltransferase C-terminal" evidence="12">
    <location>
        <begin position="2"/>
        <end position="166"/>
    </location>
</feature>
<dbReference type="FunFam" id="3.40.50.11660:FF:000002">
    <property type="entry name" value="Alpha-(1,3)-fucosyltransferase"/>
    <property type="match status" value="1"/>
</dbReference>
<keyword evidence="6" id="KW-0735">Signal-anchor</keyword>
<comment type="similarity">
    <text evidence="2 11">Belongs to the glycosyltransferase 10 family.</text>
</comment>
<evidence type="ECO:0000256" key="7">
    <source>
        <dbReference type="ARBA" id="ARBA00022989"/>
    </source>
</evidence>
<dbReference type="GO" id="GO:0032580">
    <property type="term" value="C:Golgi cisterna membrane"/>
    <property type="evidence" value="ECO:0007669"/>
    <property type="project" value="UniProtKB-SubCell"/>
</dbReference>
<evidence type="ECO:0000256" key="6">
    <source>
        <dbReference type="ARBA" id="ARBA00022968"/>
    </source>
</evidence>
<organism evidence="13 14">
    <name type="scientific">Stichopus japonicus</name>
    <name type="common">Sea cucumber</name>
    <dbReference type="NCBI Taxonomy" id="307972"/>
    <lineage>
        <taxon>Eukaryota</taxon>
        <taxon>Metazoa</taxon>
        <taxon>Echinodermata</taxon>
        <taxon>Eleutherozoa</taxon>
        <taxon>Echinozoa</taxon>
        <taxon>Holothuroidea</taxon>
        <taxon>Aspidochirotacea</taxon>
        <taxon>Aspidochirotida</taxon>
        <taxon>Stichopodidae</taxon>
        <taxon>Apostichopus</taxon>
    </lineage>
</organism>
<keyword evidence="8" id="KW-0472">Membrane</keyword>
<proteinExistence type="inferred from homology"/>
<keyword evidence="14" id="KW-1185">Reference proteome</keyword>
<dbReference type="EMBL" id="MRZV01000934">
    <property type="protein sequence ID" value="PIK42457.1"/>
    <property type="molecule type" value="Genomic_DNA"/>
</dbReference>
<dbReference type="SUPFAM" id="SSF53756">
    <property type="entry name" value="UDP-Glycosyltransferase/glycogen phosphorylase"/>
    <property type="match status" value="1"/>
</dbReference>
<gene>
    <name evidence="13" type="ORF">BSL78_20686</name>
</gene>
<dbReference type="AlphaFoldDB" id="A0A2G8K370"/>
<dbReference type="InterPro" id="IPR055270">
    <property type="entry name" value="Glyco_tran_10_C"/>
</dbReference>
<sequence>MSSHCDTISWDRTKFVKDLAEYMPIDRFGKCGNMTDKCKRRSSECGWLQRDYMFILAFENSCCEEYISEKFWKVLSTGVSIPVVIGAKKEDYKRLGPPNSFIHVDDFNSMQELASYLQRVANNSVMYNSFFKWKKFGTVSQTEFRDRRIVYNKSACLLMDFLKNGVLEKKETFNLYGSSWLGGCKGCSSKAWIAKYGYTPGKHLPLTEGWPYVIEEIDPTT</sequence>
<evidence type="ECO:0000313" key="14">
    <source>
        <dbReference type="Proteomes" id="UP000230750"/>
    </source>
</evidence>
<keyword evidence="4 11" id="KW-0808">Transferase</keyword>
<evidence type="ECO:0000313" key="13">
    <source>
        <dbReference type="EMBL" id="PIK42457.1"/>
    </source>
</evidence>
<dbReference type="UniPathway" id="UPA00378"/>
<accession>A0A2G8K370</accession>
<keyword evidence="3 11" id="KW-0328">Glycosyltransferase</keyword>
<keyword evidence="7" id="KW-1133">Transmembrane helix</keyword>
<evidence type="ECO:0000256" key="11">
    <source>
        <dbReference type="RuleBase" id="RU003832"/>
    </source>
</evidence>
<keyword evidence="5 11" id="KW-0812">Transmembrane</keyword>
<evidence type="ECO:0000256" key="1">
    <source>
        <dbReference type="ARBA" id="ARBA00004922"/>
    </source>
</evidence>
<dbReference type="InterPro" id="IPR001503">
    <property type="entry name" value="Glyco_trans_10"/>
</dbReference>
<dbReference type="Proteomes" id="UP000230750">
    <property type="component" value="Unassembled WGS sequence"/>
</dbReference>
<dbReference type="Pfam" id="PF00852">
    <property type="entry name" value="Glyco_transf_10"/>
    <property type="match status" value="1"/>
</dbReference>
<evidence type="ECO:0000256" key="8">
    <source>
        <dbReference type="ARBA" id="ARBA00023136"/>
    </source>
</evidence>
<comment type="pathway">
    <text evidence="1">Protein modification; protein glycosylation.</text>
</comment>
<dbReference type="OrthoDB" id="427096at2759"/>
<name>A0A2G8K370_STIJA</name>
<keyword evidence="9" id="KW-0325">Glycoprotein</keyword>
<evidence type="ECO:0000256" key="3">
    <source>
        <dbReference type="ARBA" id="ARBA00022676"/>
    </source>
</evidence>
<dbReference type="Gene3D" id="3.40.50.11660">
    <property type="entry name" value="Glycosyl transferase family 10, C-terminal domain"/>
    <property type="match status" value="1"/>
</dbReference>
<evidence type="ECO:0000256" key="10">
    <source>
        <dbReference type="ARBA" id="ARBA00060399"/>
    </source>
</evidence>